<gene>
    <name evidence="1" type="ORF">A2042_00810</name>
</gene>
<evidence type="ECO:0008006" key="3">
    <source>
        <dbReference type="Google" id="ProtNLM"/>
    </source>
</evidence>
<evidence type="ECO:0000313" key="2">
    <source>
        <dbReference type="Proteomes" id="UP000178526"/>
    </source>
</evidence>
<accession>A0A1F7RAC7</accession>
<comment type="caution">
    <text evidence="1">The sequence shown here is derived from an EMBL/GenBank/DDBJ whole genome shotgun (WGS) entry which is preliminary data.</text>
</comment>
<name>A0A1F7RAC7_9BACT</name>
<sequence length="189" mass="21975">MTEKKLPEDLPLKYMKETGRENFSDLCLDATRAVFAHVYYIWKTLKKELGSKDALELYWKVWEGLAEVSFVQAKQALGLSEIKDIPTLGRIFQFCWLAYPCIYNIQEETPDSHVGIIDFCPNPAYGPIDNHMDRLDYYKQEAELSRRFVWKLVELAGMKDVVDADQDLFLCRDGCTDVCRVFARKKKEA</sequence>
<organism evidence="1 2">
    <name type="scientific">Candidatus Schekmanbacteria bacterium GWA2_38_11</name>
    <dbReference type="NCBI Taxonomy" id="1817876"/>
    <lineage>
        <taxon>Bacteria</taxon>
        <taxon>Candidatus Schekmaniibacteriota</taxon>
    </lineage>
</organism>
<dbReference type="Proteomes" id="UP000178526">
    <property type="component" value="Unassembled WGS sequence"/>
</dbReference>
<protein>
    <recommendedName>
        <fullName evidence="3">4-vinyl reductase 4VR domain-containing protein</fullName>
    </recommendedName>
</protein>
<reference evidence="1 2" key="1">
    <citation type="journal article" date="2016" name="Nat. Commun.">
        <title>Thousands of microbial genomes shed light on interconnected biogeochemical processes in an aquifer system.</title>
        <authorList>
            <person name="Anantharaman K."/>
            <person name="Brown C.T."/>
            <person name="Hug L.A."/>
            <person name="Sharon I."/>
            <person name="Castelle C.J."/>
            <person name="Probst A.J."/>
            <person name="Thomas B.C."/>
            <person name="Singh A."/>
            <person name="Wilkins M.J."/>
            <person name="Karaoz U."/>
            <person name="Brodie E.L."/>
            <person name="Williams K.H."/>
            <person name="Hubbard S.S."/>
            <person name="Banfield J.F."/>
        </authorList>
    </citation>
    <scope>NUCLEOTIDE SEQUENCE [LARGE SCALE GENOMIC DNA]</scope>
</reference>
<proteinExistence type="predicted"/>
<evidence type="ECO:0000313" key="1">
    <source>
        <dbReference type="EMBL" id="OGL38519.1"/>
    </source>
</evidence>
<dbReference type="EMBL" id="MGDB01000144">
    <property type="protein sequence ID" value="OGL38519.1"/>
    <property type="molecule type" value="Genomic_DNA"/>
</dbReference>
<dbReference type="AlphaFoldDB" id="A0A1F7RAC7"/>